<dbReference type="Proteomes" id="UP000190341">
    <property type="component" value="Unassembled WGS sequence"/>
</dbReference>
<reference evidence="1 2" key="1">
    <citation type="submission" date="2017-02" db="EMBL/GenBank/DDBJ databases">
        <authorList>
            <person name="Peterson S.W."/>
        </authorList>
    </citation>
    <scope>NUCLEOTIDE SEQUENCE [LARGE SCALE GENOMIC DNA]</scope>
    <source>
        <strain evidence="1 2">P15</strain>
    </source>
</reference>
<proteinExistence type="predicted"/>
<evidence type="ECO:0000313" key="1">
    <source>
        <dbReference type="EMBL" id="SKC48852.1"/>
    </source>
</evidence>
<dbReference type="Gene3D" id="2.40.10.270">
    <property type="entry name" value="Bacteriophage SPP1 head-tail adaptor protein"/>
    <property type="match status" value="1"/>
</dbReference>
<dbReference type="RefSeq" id="WP_079723066.1">
    <property type="nucleotide sequence ID" value="NZ_BMCL01000003.1"/>
</dbReference>
<dbReference type="NCBIfam" id="TIGR01563">
    <property type="entry name" value="gp16_SPP1"/>
    <property type="match status" value="1"/>
</dbReference>
<dbReference type="InterPro" id="IPR008767">
    <property type="entry name" value="Phage_SPP1_head-tail_adaptor"/>
</dbReference>
<dbReference type="AlphaFoldDB" id="A0A1T5JC50"/>
<dbReference type="Pfam" id="PF05521">
    <property type="entry name" value="Phage_HCP"/>
    <property type="match status" value="1"/>
</dbReference>
<dbReference type="OrthoDB" id="8640229at2"/>
<name>A0A1T5JC50_9GAMM</name>
<sequence length="117" mass="12601">MSAGKYRHLIRLQAKVDATEGPLGPMPGAWADWEPEPGQGADIPAEVVPLSGRDFIAAGEKQSEVSARIEIRWVPGVLDTMRVQFDGAPYAIVAVLPDPTARRHLTLMLSKGVTDGQ</sequence>
<dbReference type="EMBL" id="FUZV01000001">
    <property type="protein sequence ID" value="SKC48852.1"/>
    <property type="molecule type" value="Genomic_DNA"/>
</dbReference>
<evidence type="ECO:0000313" key="2">
    <source>
        <dbReference type="Proteomes" id="UP000190341"/>
    </source>
</evidence>
<protein>
    <submittedName>
        <fullName evidence="1">Phage head-tail adaptor, putative, SPP1 family</fullName>
    </submittedName>
</protein>
<keyword evidence="2" id="KW-1185">Reference proteome</keyword>
<gene>
    <name evidence="1" type="ORF">SAMN06296058_0687</name>
</gene>
<dbReference type="STRING" id="428993.SAMN06296058_0687"/>
<accession>A0A1T5JC50</accession>
<dbReference type="InterPro" id="IPR038666">
    <property type="entry name" value="SSP1_head-tail_sf"/>
</dbReference>
<organism evidence="1 2">
    <name type="scientific">Pseudoxanthomonas indica</name>
    <dbReference type="NCBI Taxonomy" id="428993"/>
    <lineage>
        <taxon>Bacteria</taxon>
        <taxon>Pseudomonadati</taxon>
        <taxon>Pseudomonadota</taxon>
        <taxon>Gammaproteobacteria</taxon>
        <taxon>Lysobacterales</taxon>
        <taxon>Lysobacteraceae</taxon>
        <taxon>Pseudoxanthomonas</taxon>
    </lineage>
</organism>